<organism evidence="3 4">
    <name type="scientific">Catenulispora acidiphila (strain DSM 44928 / JCM 14897 / NBRC 102108 / NRRL B-24433 / ID139908)</name>
    <dbReference type="NCBI Taxonomy" id="479433"/>
    <lineage>
        <taxon>Bacteria</taxon>
        <taxon>Bacillati</taxon>
        <taxon>Actinomycetota</taxon>
        <taxon>Actinomycetes</taxon>
        <taxon>Catenulisporales</taxon>
        <taxon>Catenulisporaceae</taxon>
        <taxon>Catenulispora</taxon>
    </lineage>
</organism>
<reference evidence="3 4" key="1">
    <citation type="journal article" date="2009" name="Stand. Genomic Sci.">
        <title>Complete genome sequence of Catenulispora acidiphila type strain (ID 139908).</title>
        <authorList>
            <person name="Copeland A."/>
            <person name="Lapidus A."/>
            <person name="Glavina Del Rio T."/>
            <person name="Nolan M."/>
            <person name="Lucas S."/>
            <person name="Chen F."/>
            <person name="Tice H."/>
            <person name="Cheng J.F."/>
            <person name="Bruce D."/>
            <person name="Goodwin L."/>
            <person name="Pitluck S."/>
            <person name="Mikhailova N."/>
            <person name="Pati A."/>
            <person name="Ivanova N."/>
            <person name="Mavromatis K."/>
            <person name="Chen A."/>
            <person name="Palaniappan K."/>
            <person name="Chain P."/>
            <person name="Land M."/>
            <person name="Hauser L."/>
            <person name="Chang Y.J."/>
            <person name="Jeffries C.D."/>
            <person name="Chertkov O."/>
            <person name="Brettin T."/>
            <person name="Detter J.C."/>
            <person name="Han C."/>
            <person name="Ali Z."/>
            <person name="Tindall B.J."/>
            <person name="Goker M."/>
            <person name="Bristow J."/>
            <person name="Eisen J.A."/>
            <person name="Markowitz V."/>
            <person name="Hugenholtz P."/>
            <person name="Kyrpides N.C."/>
            <person name="Klenk H.P."/>
        </authorList>
    </citation>
    <scope>NUCLEOTIDE SEQUENCE [LARGE SCALE GENOMIC DNA]</scope>
    <source>
        <strain evidence="4">DSM 44928 / JCM 14897 / NBRC 102108 / NRRL B-24433 / ID139908</strain>
    </source>
</reference>
<feature type="region of interest" description="Disordered" evidence="1">
    <location>
        <begin position="28"/>
        <end position="79"/>
    </location>
</feature>
<dbReference type="RefSeq" id="WP_012784581.1">
    <property type="nucleotide sequence ID" value="NC_013131.1"/>
</dbReference>
<sequence length="542" mass="58495" precursor="true">MHVPSRRQSLLILGGLGLAATAGGAYLLENHGGGSGKPAANPPKPQPQPQARGRAKSTYGTGDANEGQEGEPSNATGETVPSLALALADDGAWRPDATGYLAVDDEGHQIKGFASATSINVGESIDFHISVRPAQSFTVKVYRIGRSAAGKGSELVFTSAKVTGKVQPALKVVAPTRTVVAPWQLSYTLNVPNTWRGGLYVATLETADKYRSCIPFVVREDGKPADLLVVLPFTTYQAYNMYPVDKALGASLYNAYQPDGREGGADICATRVSFDRPYHQDGLPRLFELDQAFAQWVEAQPYTISYASSIDLHAGRIDPAKYKALVFSGHDEYWTPQMRAVLQGALSRGVSAAFMAANNVYWNIRLDASQGGSQYRQVTCYKRRPDPAATGSVAPTVLWRDLNQPEQQVLGSMYTAIITDTQPQPLVVGETGHWFWAGTGLKNGEQIPRLVAGEADKVFPHVKGGPKTTVLATSPFTAEGPKNTPVKDTQQTVLSQYPSGAWMFNAGTFHWNHGLSTPGFVDVRIQRATRNLLDRMTGKRSA</sequence>
<protein>
    <recommendedName>
        <fullName evidence="2">N,N-dimethylformamidase beta subunit-like C-terminal domain-containing protein</fullName>
    </recommendedName>
</protein>
<feature type="domain" description="N,N-dimethylformamidase beta subunit-like C-terminal" evidence="2">
    <location>
        <begin position="138"/>
        <end position="516"/>
    </location>
</feature>
<evidence type="ECO:0000259" key="2">
    <source>
        <dbReference type="Pfam" id="PF20254"/>
    </source>
</evidence>
<dbReference type="eggNOG" id="COG3391">
    <property type="taxonomic scope" value="Bacteria"/>
</dbReference>
<gene>
    <name evidence="3" type="ordered locus">Caci_0333</name>
</gene>
<accession>C7PVD0</accession>
<dbReference type="STRING" id="479433.Caci_0333"/>
<proteinExistence type="predicted"/>
<dbReference type="HOGENOM" id="CLU_030803_0_0_11"/>
<dbReference type="InterPro" id="IPR046540">
    <property type="entry name" value="DMFA2_C"/>
</dbReference>
<name>C7PVD0_CATAD</name>
<dbReference type="KEGG" id="cai:Caci_0333"/>
<keyword evidence="4" id="KW-1185">Reference proteome</keyword>
<dbReference type="AlphaFoldDB" id="C7PVD0"/>
<dbReference type="InParanoid" id="C7PVD0"/>
<evidence type="ECO:0000313" key="3">
    <source>
        <dbReference type="EMBL" id="ACU69286.1"/>
    </source>
</evidence>
<dbReference type="EMBL" id="CP001700">
    <property type="protein sequence ID" value="ACU69286.1"/>
    <property type="molecule type" value="Genomic_DNA"/>
</dbReference>
<evidence type="ECO:0000313" key="4">
    <source>
        <dbReference type="Proteomes" id="UP000000851"/>
    </source>
</evidence>
<dbReference type="OrthoDB" id="505641at2"/>
<dbReference type="Pfam" id="PF20254">
    <property type="entry name" value="DMFA2_C"/>
    <property type="match status" value="1"/>
</dbReference>
<dbReference type="Proteomes" id="UP000000851">
    <property type="component" value="Chromosome"/>
</dbReference>
<evidence type="ECO:0000256" key="1">
    <source>
        <dbReference type="SAM" id="MobiDB-lite"/>
    </source>
</evidence>